<keyword evidence="3" id="KW-1133">Transmembrane helix</keyword>
<dbReference type="GO" id="GO:0009986">
    <property type="term" value="C:cell surface"/>
    <property type="evidence" value="ECO:0007669"/>
    <property type="project" value="UniProtKB-SubCell"/>
</dbReference>
<reference evidence="4 5" key="1">
    <citation type="submission" date="2019-03" db="EMBL/GenBank/DDBJ databases">
        <authorList>
            <person name="Yang Y."/>
        </authorList>
    </citation>
    <scope>NUCLEOTIDE SEQUENCE [LARGE SCALE GENOMIC DNA]</scope>
    <source>
        <strain evidence="4 5">ASL-1</strain>
    </source>
</reference>
<keyword evidence="3" id="KW-0472">Membrane</keyword>
<dbReference type="PROSITE" id="PS00409">
    <property type="entry name" value="PROKAR_NTER_METHYL"/>
    <property type="match status" value="1"/>
</dbReference>
<evidence type="ECO:0000256" key="1">
    <source>
        <dbReference type="ARBA" id="ARBA00004241"/>
    </source>
</evidence>
<name>A0A4Y8LIW9_9BACL</name>
<evidence type="ECO:0000313" key="4">
    <source>
        <dbReference type="EMBL" id="TFE01022.1"/>
    </source>
</evidence>
<keyword evidence="3" id="KW-0812">Transmembrane</keyword>
<dbReference type="InterPro" id="IPR045584">
    <property type="entry name" value="Pilin-like"/>
</dbReference>
<keyword evidence="2" id="KW-0178">Competence</keyword>
<dbReference type="InterPro" id="IPR012902">
    <property type="entry name" value="N_methyl_site"/>
</dbReference>
<dbReference type="OrthoDB" id="2965620at2"/>
<dbReference type="GO" id="GO:0030420">
    <property type="term" value="P:establishment of competence for transformation"/>
    <property type="evidence" value="ECO:0007669"/>
    <property type="project" value="UniProtKB-KW"/>
</dbReference>
<accession>A0A4Y8LIW9</accession>
<dbReference type="AlphaFoldDB" id="A0A4Y8LIW9"/>
<organism evidence="4 5">
    <name type="scientific">Jeotgalibacillus salarius</name>
    <dbReference type="NCBI Taxonomy" id="546023"/>
    <lineage>
        <taxon>Bacteria</taxon>
        <taxon>Bacillati</taxon>
        <taxon>Bacillota</taxon>
        <taxon>Bacilli</taxon>
        <taxon>Bacillales</taxon>
        <taxon>Caryophanaceae</taxon>
        <taxon>Jeotgalibacillus</taxon>
    </lineage>
</organism>
<keyword evidence="5" id="KW-1185">Reference proteome</keyword>
<comment type="subcellular location">
    <subcellularLocation>
        <location evidence="1">Cell surface</location>
    </subcellularLocation>
</comment>
<dbReference type="RefSeq" id="WP_134381645.1">
    <property type="nucleotide sequence ID" value="NZ_SORX01000005.1"/>
</dbReference>
<dbReference type="EMBL" id="SORX01000005">
    <property type="protein sequence ID" value="TFE01022.1"/>
    <property type="molecule type" value="Genomic_DNA"/>
</dbReference>
<evidence type="ECO:0000256" key="2">
    <source>
        <dbReference type="ARBA" id="ARBA00023287"/>
    </source>
</evidence>
<proteinExistence type="predicted"/>
<gene>
    <name evidence="4" type="ORF">E2626_10170</name>
</gene>
<feature type="transmembrane region" description="Helical" evidence="3">
    <location>
        <begin position="12"/>
        <end position="33"/>
    </location>
</feature>
<evidence type="ECO:0000256" key="3">
    <source>
        <dbReference type="SAM" id="Phobius"/>
    </source>
</evidence>
<sequence length="146" mass="16309">MTRLRSERGFTLIELLAVLVILGIILAIGALMIQTTVSKAKQDAFISNAYTMKEAARKYALYHRIDESPVDQVTYQELLAEGLIEKMQDPFTGELLADNNGSYVMFSEIEPITICLYAENYKICGSEDEEAPSSFSELSRDSITPN</sequence>
<evidence type="ECO:0000313" key="5">
    <source>
        <dbReference type="Proteomes" id="UP000297776"/>
    </source>
</evidence>
<dbReference type="NCBIfam" id="TIGR02532">
    <property type="entry name" value="IV_pilin_GFxxxE"/>
    <property type="match status" value="1"/>
</dbReference>
<protein>
    <submittedName>
        <fullName evidence="4">Type II secretion system protein</fullName>
    </submittedName>
</protein>
<dbReference type="Gene3D" id="3.30.700.10">
    <property type="entry name" value="Glycoprotein, Type 4 Pilin"/>
    <property type="match status" value="1"/>
</dbReference>
<comment type="caution">
    <text evidence="4">The sequence shown here is derived from an EMBL/GenBank/DDBJ whole genome shotgun (WGS) entry which is preliminary data.</text>
</comment>
<dbReference type="Pfam" id="PF07963">
    <property type="entry name" value="N_methyl"/>
    <property type="match status" value="1"/>
</dbReference>
<dbReference type="Proteomes" id="UP000297776">
    <property type="component" value="Unassembled WGS sequence"/>
</dbReference>
<dbReference type="SUPFAM" id="SSF54523">
    <property type="entry name" value="Pili subunits"/>
    <property type="match status" value="1"/>
</dbReference>